<accession>A0A9J6BK93</accession>
<evidence type="ECO:0000256" key="2">
    <source>
        <dbReference type="SAM" id="MobiDB-lite"/>
    </source>
</evidence>
<evidence type="ECO:0000256" key="1">
    <source>
        <dbReference type="SAM" id="Coils"/>
    </source>
</evidence>
<name>A0A9J6BK93_POLVA</name>
<keyword evidence="1" id="KW-0175">Coiled coil</keyword>
<dbReference type="AlphaFoldDB" id="A0A9J6BK93"/>
<feature type="region of interest" description="Disordered" evidence="2">
    <location>
        <begin position="454"/>
        <end position="480"/>
    </location>
</feature>
<protein>
    <submittedName>
        <fullName evidence="3">Uncharacterized protein</fullName>
    </submittedName>
</protein>
<evidence type="ECO:0000313" key="4">
    <source>
        <dbReference type="Proteomes" id="UP001107558"/>
    </source>
</evidence>
<dbReference type="EMBL" id="JADBJN010000003">
    <property type="protein sequence ID" value="KAG5670015.1"/>
    <property type="molecule type" value="Genomic_DNA"/>
</dbReference>
<evidence type="ECO:0000313" key="3">
    <source>
        <dbReference type="EMBL" id="KAG5670015.1"/>
    </source>
</evidence>
<sequence>MEIENFVSSIVDEKTLHKLFLMSMNELNKWEQTETKKYDAIHASLITEKKNMIDLTEECRYMRNDHSFMINVCKASDQMQTNLKNTIENIKTVNIEINEIIEKITTECEKRDEKIIQLRNRDDECQAEIIEIEKEMKSQIQNSKQRVHQSKVKIALKEDSLAALEKTKSAKMEKYENIQRKLSEAEDELNNIAIDNIDDELKQLDDSLYALKNNVSEANINLQNAIEEDQNVNVLHNELNCNIGKYEAMVKKQEEIIGKLQTFENEKQNVLMSLLKAKIESELKNFYENNMSSSIKLDGEIKNLEEVRMQCTEVQKQCDEIKEKIDIYTSNLNEHKKNIINIMENMKAAKDDAEKNAPIKEIESLEEKIRETDEWIQQLNLNFNEIKNDIEKDGKTLLNDLYETSDGINDSTGIDQQSDSHSRSDISFSVDLRSIVSSLSVQPQCERSLQTQLIRKTRSRYSDSSNSSKEGKPSKKRRTQ</sequence>
<keyword evidence="4" id="KW-1185">Reference proteome</keyword>
<feature type="coiled-coil region" evidence="1">
    <location>
        <begin position="83"/>
        <end position="135"/>
    </location>
</feature>
<dbReference type="Proteomes" id="UP001107558">
    <property type="component" value="Chromosome 3"/>
</dbReference>
<gene>
    <name evidence="3" type="ORF">PVAND_000302</name>
</gene>
<feature type="coiled-coil region" evidence="1">
    <location>
        <begin position="304"/>
        <end position="382"/>
    </location>
</feature>
<proteinExistence type="predicted"/>
<comment type="caution">
    <text evidence="3">The sequence shown here is derived from an EMBL/GenBank/DDBJ whole genome shotgun (WGS) entry which is preliminary data.</text>
</comment>
<organism evidence="3 4">
    <name type="scientific">Polypedilum vanderplanki</name>
    <name type="common">Sleeping chironomid midge</name>
    <dbReference type="NCBI Taxonomy" id="319348"/>
    <lineage>
        <taxon>Eukaryota</taxon>
        <taxon>Metazoa</taxon>
        <taxon>Ecdysozoa</taxon>
        <taxon>Arthropoda</taxon>
        <taxon>Hexapoda</taxon>
        <taxon>Insecta</taxon>
        <taxon>Pterygota</taxon>
        <taxon>Neoptera</taxon>
        <taxon>Endopterygota</taxon>
        <taxon>Diptera</taxon>
        <taxon>Nematocera</taxon>
        <taxon>Chironomoidea</taxon>
        <taxon>Chironomidae</taxon>
        <taxon>Chironominae</taxon>
        <taxon>Polypedilum</taxon>
        <taxon>Polypedilum</taxon>
    </lineage>
</organism>
<feature type="coiled-coil region" evidence="1">
    <location>
        <begin position="161"/>
        <end position="228"/>
    </location>
</feature>
<reference evidence="3" key="1">
    <citation type="submission" date="2021-03" db="EMBL/GenBank/DDBJ databases">
        <title>Chromosome level genome of the anhydrobiotic midge Polypedilum vanderplanki.</title>
        <authorList>
            <person name="Yoshida Y."/>
            <person name="Kikawada T."/>
            <person name="Gusev O."/>
        </authorList>
    </citation>
    <scope>NUCLEOTIDE SEQUENCE</scope>
    <source>
        <strain evidence="3">NIAS01</strain>
        <tissue evidence="3">Whole body or cell culture</tissue>
    </source>
</reference>